<dbReference type="GO" id="GO:0071966">
    <property type="term" value="P:fungal-type cell wall polysaccharide metabolic process"/>
    <property type="evidence" value="ECO:0007669"/>
    <property type="project" value="TreeGrafter"/>
</dbReference>
<feature type="compositionally biased region" description="Basic residues" evidence="1">
    <location>
        <begin position="318"/>
        <end position="331"/>
    </location>
</feature>
<feature type="compositionally biased region" description="Low complexity" evidence="1">
    <location>
        <begin position="400"/>
        <end position="433"/>
    </location>
</feature>
<dbReference type="GO" id="GO:0006352">
    <property type="term" value="P:DNA-templated transcription initiation"/>
    <property type="evidence" value="ECO:0007669"/>
    <property type="project" value="InterPro"/>
</dbReference>
<dbReference type="Gene3D" id="3.20.20.80">
    <property type="entry name" value="Glycosidases"/>
    <property type="match status" value="1"/>
</dbReference>
<dbReference type="InterPro" id="IPR017853">
    <property type="entry name" value="GH"/>
</dbReference>
<feature type="compositionally biased region" description="Low complexity" evidence="1">
    <location>
        <begin position="266"/>
        <end position="289"/>
    </location>
</feature>
<name>A0A4P6Q5K8_9ACTN</name>
<dbReference type="InterPro" id="IPR053183">
    <property type="entry name" value="ASL1"/>
</dbReference>
<evidence type="ECO:0000313" key="4">
    <source>
        <dbReference type="EMBL" id="QBI54057.1"/>
    </source>
</evidence>
<dbReference type="InterPro" id="IPR013325">
    <property type="entry name" value="RNA_pol_sigma_r2"/>
</dbReference>
<proteinExistence type="predicted"/>
<dbReference type="Pfam" id="PF04542">
    <property type="entry name" value="Sigma70_r2"/>
    <property type="match status" value="1"/>
</dbReference>
<dbReference type="InterPro" id="IPR024655">
    <property type="entry name" value="Asl1_glyco_hydro_catalytic"/>
</dbReference>
<dbReference type="GO" id="GO:0003700">
    <property type="term" value="F:DNA-binding transcription factor activity"/>
    <property type="evidence" value="ECO:0007669"/>
    <property type="project" value="InterPro"/>
</dbReference>
<feature type="domain" description="Asl1-like glycosyl hydrolase catalytic" evidence="3">
    <location>
        <begin position="450"/>
        <end position="670"/>
    </location>
</feature>
<protein>
    <submittedName>
        <fullName evidence="4">RNA polymerase sigma factor</fullName>
    </submittedName>
</protein>
<dbReference type="InterPro" id="IPR007627">
    <property type="entry name" value="RNA_pol_sigma70_r2"/>
</dbReference>
<feature type="region of interest" description="Disordered" evidence="1">
    <location>
        <begin position="266"/>
        <end position="339"/>
    </location>
</feature>
<evidence type="ECO:0000313" key="5">
    <source>
        <dbReference type="Proteomes" id="UP000292235"/>
    </source>
</evidence>
<dbReference type="InterPro" id="IPR014284">
    <property type="entry name" value="RNA_pol_sigma-70_dom"/>
</dbReference>
<feature type="domain" description="RNA polymerase sigma-70 region 2" evidence="2">
    <location>
        <begin position="30"/>
        <end position="96"/>
    </location>
</feature>
<dbReference type="RefSeq" id="WP_131098316.1">
    <property type="nucleotide sequence ID" value="NZ_CP036455.1"/>
</dbReference>
<evidence type="ECO:0000259" key="3">
    <source>
        <dbReference type="Pfam" id="PF11790"/>
    </source>
</evidence>
<gene>
    <name evidence="4" type="ORF">EKD16_11365</name>
</gene>
<evidence type="ECO:0000256" key="1">
    <source>
        <dbReference type="SAM" id="MobiDB-lite"/>
    </source>
</evidence>
<dbReference type="OrthoDB" id="265863at2"/>
<dbReference type="KEGG" id="strr:EKD16_11365"/>
<accession>A0A4P6Q5K8</accession>
<dbReference type="PANTHER" id="PTHR34154">
    <property type="entry name" value="ALKALI-SENSITIVE LINKAGE PROTEIN 1"/>
    <property type="match status" value="1"/>
</dbReference>
<organism evidence="4 5">
    <name type="scientific">Streptomonospora litoralis</name>
    <dbReference type="NCBI Taxonomy" id="2498135"/>
    <lineage>
        <taxon>Bacteria</taxon>
        <taxon>Bacillati</taxon>
        <taxon>Actinomycetota</taxon>
        <taxon>Actinomycetes</taxon>
        <taxon>Streptosporangiales</taxon>
        <taxon>Nocardiopsidaceae</taxon>
        <taxon>Streptomonospora</taxon>
    </lineage>
</organism>
<dbReference type="Gene3D" id="1.10.1740.10">
    <property type="match status" value="1"/>
</dbReference>
<dbReference type="Pfam" id="PF11790">
    <property type="entry name" value="Glyco_hydro_cc"/>
    <property type="match status" value="1"/>
</dbReference>
<evidence type="ECO:0000259" key="2">
    <source>
        <dbReference type="Pfam" id="PF04542"/>
    </source>
</evidence>
<dbReference type="PANTHER" id="PTHR34154:SF3">
    <property type="entry name" value="ALKALI-SENSITIVE LINKAGE PROTEIN 1"/>
    <property type="match status" value="1"/>
</dbReference>
<dbReference type="NCBIfam" id="TIGR02937">
    <property type="entry name" value="sigma70-ECF"/>
    <property type="match status" value="1"/>
</dbReference>
<sequence length="674" mass="70944">MSHEPQAGPDVSLVAAARRGDPQAVEGLLAQSLPLVYNIVGRALAGHSDVDDVVQESLLCIVRGLEQLERPESYRSWMVAVTVRQVRDWIRVQQRTRQRLQPLPEAEQLPDDSDFASLTILRLNLSDQRREVAEATRWLEADDRELLSLWWLEETGRLERAELAAALGLSERHAAMRVRRLKDRIEVGRGIVRALAARPPCPDLERDTRGWDGVPGPLWRKRLARHVRDCAACGRSGGRAGRLAPVEGLLRGLPLITPPPALHQALAEAARAATPHAAAGAAGGEAPAGPQDPPPTPADGVPSGSGPAGSAHGAALPSRRRALSSGHRRSRPPAARRNALAATGAGAVAMGVLAAVAVAGGGPSAPQANAPAPGPLAAQASPAEDDRPAPSPSASPSPAPAASSAAPSPSAAAPPSATAAVPEPEAAPDAASSGRGVGVWEFDGDDAALRRSGADWYYTWATGHPGVAAPAGTEFVPMIWGAESVTPRALAEAEAAGPYLLGFNEPDMTGQADMGVEKALSLWPRLEETGSTLGSPAVAYGADTEGGWLERFMDGVEQRGYRVDFIAVHWYGADFRTGPAVDQLRQYLTAVHRKYGKPIWLTEYALIDFSQGTRYPAPSEQAAFVTASAEMLAELPFVRRHAWFGLGTGESGPTTALFRGSSPTQMGRAFLAAG</sequence>
<dbReference type="SUPFAM" id="SSF88946">
    <property type="entry name" value="Sigma2 domain of RNA polymerase sigma factors"/>
    <property type="match status" value="1"/>
</dbReference>
<keyword evidence="5" id="KW-1185">Reference proteome</keyword>
<dbReference type="SUPFAM" id="SSF51445">
    <property type="entry name" value="(Trans)glycosidases"/>
    <property type="match status" value="1"/>
</dbReference>
<dbReference type="Proteomes" id="UP000292235">
    <property type="component" value="Chromosome"/>
</dbReference>
<reference evidence="4 5" key="1">
    <citation type="submission" date="2019-02" db="EMBL/GenBank/DDBJ databases">
        <authorList>
            <person name="Khodamoradi S."/>
            <person name="Hahnke R.L."/>
            <person name="Kaempfer P."/>
            <person name="Schumann P."/>
            <person name="Rohde M."/>
            <person name="Steinert M."/>
            <person name="Luzhetskyy A."/>
            <person name="Wink J."/>
            <person name="Ruckert C."/>
        </authorList>
    </citation>
    <scope>NUCLEOTIDE SEQUENCE [LARGE SCALE GENOMIC DNA]</scope>
    <source>
        <strain evidence="4 5">M2</strain>
    </source>
</reference>
<feature type="region of interest" description="Disordered" evidence="1">
    <location>
        <begin position="363"/>
        <end position="438"/>
    </location>
</feature>
<dbReference type="AlphaFoldDB" id="A0A4P6Q5K8"/>
<feature type="compositionally biased region" description="Low complexity" evidence="1">
    <location>
        <begin position="298"/>
        <end position="317"/>
    </location>
</feature>
<feature type="compositionally biased region" description="Pro residues" evidence="1">
    <location>
        <begin position="389"/>
        <end position="399"/>
    </location>
</feature>
<dbReference type="EMBL" id="CP036455">
    <property type="protein sequence ID" value="QBI54057.1"/>
    <property type="molecule type" value="Genomic_DNA"/>
</dbReference>